<protein>
    <submittedName>
        <fullName evidence="1">Uncharacterized protein</fullName>
    </submittedName>
</protein>
<dbReference type="Proteomes" id="UP000245802">
    <property type="component" value="Chromosome"/>
</dbReference>
<name>A0A2Z3HHE3_9BACT</name>
<reference evidence="1 2" key="1">
    <citation type="submission" date="2018-01" db="EMBL/GenBank/DDBJ databases">
        <title>G. obscuriglobus.</title>
        <authorList>
            <person name="Franke J."/>
            <person name="Blomberg W."/>
            <person name="Selmecki A."/>
        </authorList>
    </citation>
    <scope>NUCLEOTIDE SEQUENCE [LARGE SCALE GENOMIC DNA]</scope>
    <source>
        <strain evidence="1 2">DSM 5831</strain>
    </source>
</reference>
<sequence length="480" mass="53598">MLSVPGDVLMLHRFRAPKADGEVLAEPGFDAVPGLVEANRKRLDRADVVVGGLPLRELRALARREVMELAGGTGHGPLLLAGHQPELSHPGVWVKNFALNGLARRLDGVPLNLIVDNDTLKGTAIRFPVFRDRAPASVHVQALSFDTLAGEVPYEDRTVRDGEQFRTFAERAAPLWADWGYEPLLAKHWAGGANVGESFTAMRVARERAWGCRNRELPVSRLSRTDAFARFARHILGELPRFHEVYNAAIRAYRTANGVRSMNHPAPELAEGEGPFWVRTSAGRRQRATPASDTNQLRPRALTLTLFARVCLGDFFIHGIGGGKYDEVTDDIIRDYFGIEPPAYQVLSATLHLPLPAFPSAARDLQTAERRVRDLRWNPHARPNAPTDLVREHKAITASEPPYSNHAARREWFRALQRVKEGLRKAAANEVPAAEADVQRIRREVEANAILRRRDYPWVLYPEETLRPFLVGVSERANGS</sequence>
<dbReference type="KEGG" id="gog:C1280_30135"/>
<proteinExistence type="predicted"/>
<dbReference type="AlphaFoldDB" id="A0A2Z3HHE3"/>
<accession>A0A2Z3HHE3</accession>
<dbReference type="RefSeq" id="WP_029601163.1">
    <property type="nucleotide sequence ID" value="NZ_CP025958.1"/>
</dbReference>
<dbReference type="EMBL" id="CP025958">
    <property type="protein sequence ID" value="AWM40830.1"/>
    <property type="molecule type" value="Genomic_DNA"/>
</dbReference>
<gene>
    <name evidence="1" type="ORF">C1280_30135</name>
</gene>
<organism evidence="1 2">
    <name type="scientific">Gemmata obscuriglobus</name>
    <dbReference type="NCBI Taxonomy" id="114"/>
    <lineage>
        <taxon>Bacteria</taxon>
        <taxon>Pseudomonadati</taxon>
        <taxon>Planctomycetota</taxon>
        <taxon>Planctomycetia</taxon>
        <taxon>Gemmatales</taxon>
        <taxon>Gemmataceae</taxon>
        <taxon>Gemmata</taxon>
    </lineage>
</organism>
<keyword evidence="2" id="KW-1185">Reference proteome</keyword>
<evidence type="ECO:0000313" key="2">
    <source>
        <dbReference type="Proteomes" id="UP000245802"/>
    </source>
</evidence>
<evidence type="ECO:0000313" key="1">
    <source>
        <dbReference type="EMBL" id="AWM40830.1"/>
    </source>
</evidence>
<dbReference type="OrthoDB" id="255440at2"/>